<dbReference type="GO" id="GO:0009231">
    <property type="term" value="P:riboflavin biosynthetic process"/>
    <property type="evidence" value="ECO:0007669"/>
    <property type="project" value="UniProtKB-UniPathway"/>
</dbReference>
<dbReference type="GO" id="GO:0008835">
    <property type="term" value="F:diaminohydroxyphosphoribosylaminopyrimidine deaminase activity"/>
    <property type="evidence" value="ECO:0007669"/>
    <property type="project" value="UniProtKB-EC"/>
</dbReference>
<dbReference type="Proteomes" id="UP000557872">
    <property type="component" value="Unassembled WGS sequence"/>
</dbReference>
<dbReference type="SUPFAM" id="SSF53927">
    <property type="entry name" value="Cytidine deaminase-like"/>
    <property type="match status" value="1"/>
</dbReference>
<feature type="binding site" evidence="14">
    <location>
        <position position="202"/>
    </location>
    <ligand>
        <name>NADP(+)</name>
        <dbReference type="ChEBI" id="CHEBI:58349"/>
    </ligand>
</feature>
<evidence type="ECO:0000256" key="1">
    <source>
        <dbReference type="ARBA" id="ARBA00002151"/>
    </source>
</evidence>
<evidence type="ECO:0000256" key="6">
    <source>
        <dbReference type="ARBA" id="ARBA00022619"/>
    </source>
</evidence>
<comment type="function">
    <text evidence="1 12">Converts 2,5-diamino-6-(ribosylamino)-4(3h)-pyrimidinone 5'-phosphate into 5-amino-6-(ribosylamino)-2,4(1h,3h)-pyrimidinedione 5'-phosphate.</text>
</comment>
<dbReference type="Gene3D" id="3.40.430.10">
    <property type="entry name" value="Dihydrofolate Reductase, subunit A"/>
    <property type="match status" value="2"/>
</dbReference>
<feature type="binding site" evidence="14">
    <location>
        <position position="176"/>
    </location>
    <ligand>
        <name>NADP(+)</name>
        <dbReference type="ChEBI" id="CHEBI:58349"/>
    </ligand>
</feature>
<feature type="binding site" evidence="14">
    <location>
        <position position="190"/>
    </location>
    <ligand>
        <name>substrate</name>
    </ligand>
</feature>
<evidence type="ECO:0000256" key="8">
    <source>
        <dbReference type="ARBA" id="ARBA00022833"/>
    </source>
</evidence>
<evidence type="ECO:0000256" key="3">
    <source>
        <dbReference type="ARBA" id="ARBA00004910"/>
    </source>
</evidence>
<comment type="pathway">
    <text evidence="2 12">Cofactor biosynthesis; riboflavin biosynthesis; 5-amino-6-(D-ribitylamino)uracil from GTP: step 2/4.</text>
</comment>
<dbReference type="GO" id="GO:0008270">
    <property type="term" value="F:zinc ion binding"/>
    <property type="evidence" value="ECO:0007669"/>
    <property type="project" value="InterPro"/>
</dbReference>
<evidence type="ECO:0000256" key="12">
    <source>
        <dbReference type="PIRNR" id="PIRNR006769"/>
    </source>
</evidence>
<feature type="binding site" evidence="14">
    <location>
        <position position="210"/>
    </location>
    <ligand>
        <name>substrate</name>
    </ligand>
</feature>
<feature type="binding site" evidence="14">
    <location>
        <position position="213"/>
    </location>
    <ligand>
        <name>substrate</name>
    </ligand>
</feature>
<dbReference type="InterPro" id="IPR050765">
    <property type="entry name" value="Riboflavin_Biosynth_HTPR"/>
</dbReference>
<evidence type="ECO:0000259" key="16">
    <source>
        <dbReference type="PROSITE" id="PS51747"/>
    </source>
</evidence>
<keyword evidence="9 12" id="KW-0521">NADP</keyword>
<keyword evidence="8 12" id="KW-0862">Zinc</keyword>
<dbReference type="PANTHER" id="PTHR38011:SF7">
    <property type="entry name" value="2,5-DIAMINO-6-RIBOSYLAMINO-4(3H)-PYRIMIDINONE 5'-PHOSPHATE REDUCTASE"/>
    <property type="match status" value="1"/>
</dbReference>
<keyword evidence="10 12" id="KW-0560">Oxidoreductase</keyword>
<feature type="binding site" evidence="14">
    <location>
        <position position="206"/>
    </location>
    <ligand>
        <name>substrate</name>
    </ligand>
</feature>
<proteinExistence type="inferred from homology"/>
<feature type="domain" description="CMP/dCMP-type deaminase" evidence="16">
    <location>
        <begin position="2"/>
        <end position="117"/>
    </location>
</feature>
<evidence type="ECO:0000256" key="15">
    <source>
        <dbReference type="PIRSR" id="PIRSR006769-3"/>
    </source>
</evidence>
<dbReference type="InterPro" id="IPR016192">
    <property type="entry name" value="APOBEC/CMP_deaminase_Zn-bd"/>
</dbReference>
<dbReference type="CDD" id="cd01284">
    <property type="entry name" value="Riboflavin_deaminase-reductase"/>
    <property type="match status" value="1"/>
</dbReference>
<comment type="pathway">
    <text evidence="3 12">Cofactor biosynthesis; riboflavin biosynthesis; 5-amino-6-(D-ribitylamino)uracil from GTP: step 3/4.</text>
</comment>
<evidence type="ECO:0000313" key="18">
    <source>
        <dbReference type="Proteomes" id="UP000557872"/>
    </source>
</evidence>
<comment type="cofactor">
    <cofactor evidence="12 15">
        <name>Zn(2+)</name>
        <dbReference type="ChEBI" id="CHEBI:29105"/>
    </cofactor>
    <text evidence="12 15">Binds 1 zinc ion.</text>
</comment>
<feature type="binding site" evidence="14">
    <location>
        <position position="160"/>
    </location>
    <ligand>
        <name>NADP(+)</name>
        <dbReference type="ChEBI" id="CHEBI:58349"/>
    </ligand>
</feature>
<keyword evidence="12 17" id="KW-0378">Hydrolase</keyword>
<dbReference type="UniPathway" id="UPA00275">
    <property type="reaction ID" value="UER00401"/>
</dbReference>
<comment type="similarity">
    <text evidence="5 12">In the C-terminal section; belongs to the HTP reductase family.</text>
</comment>
<evidence type="ECO:0000256" key="14">
    <source>
        <dbReference type="PIRSR" id="PIRSR006769-2"/>
    </source>
</evidence>
<name>A0A851GAY8_9BACT</name>
<feature type="binding site" evidence="15">
    <location>
        <position position="90"/>
    </location>
    <ligand>
        <name>Zn(2+)</name>
        <dbReference type="ChEBI" id="CHEBI:29105"/>
        <note>catalytic</note>
    </ligand>
</feature>
<comment type="caution">
    <text evidence="17">The sequence shown here is derived from an EMBL/GenBank/DDBJ whole genome shotgun (WGS) entry which is preliminary data.</text>
</comment>
<dbReference type="PIRSF" id="PIRSF006769">
    <property type="entry name" value="RibD"/>
    <property type="match status" value="1"/>
</dbReference>
<keyword evidence="6 12" id="KW-0686">Riboflavin biosynthesis</keyword>
<feature type="binding site" evidence="14">
    <location>
        <begin position="279"/>
        <end position="285"/>
    </location>
    <ligand>
        <name>NADP(+)</name>
        <dbReference type="ChEBI" id="CHEBI:58349"/>
    </ligand>
</feature>
<dbReference type="InterPro" id="IPR002734">
    <property type="entry name" value="RibDG_C"/>
</dbReference>
<evidence type="ECO:0000256" key="7">
    <source>
        <dbReference type="ARBA" id="ARBA00022723"/>
    </source>
</evidence>
<dbReference type="AlphaFoldDB" id="A0A851GAY8"/>
<evidence type="ECO:0000256" key="10">
    <source>
        <dbReference type="ARBA" id="ARBA00023002"/>
    </source>
</evidence>
<evidence type="ECO:0000256" key="2">
    <source>
        <dbReference type="ARBA" id="ARBA00004882"/>
    </source>
</evidence>
<protein>
    <recommendedName>
        <fullName evidence="12">Riboflavin biosynthesis protein RibD</fullName>
    </recommendedName>
    <domain>
        <recommendedName>
            <fullName evidence="12">Diaminohydroxyphosphoribosylaminopyrimidine deaminase</fullName>
            <shortName evidence="12">DRAP deaminase</shortName>
            <ecNumber evidence="12">3.5.4.26</ecNumber>
        </recommendedName>
        <alternativeName>
            <fullName evidence="12">Riboflavin-specific deaminase</fullName>
        </alternativeName>
    </domain>
    <domain>
        <recommendedName>
            <fullName evidence="12">5-amino-6-(5-phosphoribosylamino)uracil reductase</fullName>
            <ecNumber evidence="12">1.1.1.193</ecNumber>
        </recommendedName>
        <alternativeName>
            <fullName evidence="12">HTP reductase</fullName>
        </alternativeName>
    </domain>
</protein>
<dbReference type="NCBIfam" id="TIGR00326">
    <property type="entry name" value="eubact_ribD"/>
    <property type="match status" value="1"/>
</dbReference>
<organism evidence="17 18">
    <name type="scientific">Oceaniferula marina</name>
    <dbReference type="NCBI Taxonomy" id="2748318"/>
    <lineage>
        <taxon>Bacteria</taxon>
        <taxon>Pseudomonadati</taxon>
        <taxon>Verrucomicrobiota</taxon>
        <taxon>Verrucomicrobiia</taxon>
        <taxon>Verrucomicrobiales</taxon>
        <taxon>Verrucomicrobiaceae</taxon>
        <taxon>Oceaniferula</taxon>
    </lineage>
</organism>
<dbReference type="EMBL" id="JACBAZ010000002">
    <property type="protein sequence ID" value="NWK54928.1"/>
    <property type="molecule type" value="Genomic_DNA"/>
</dbReference>
<evidence type="ECO:0000256" key="13">
    <source>
        <dbReference type="PIRSR" id="PIRSR006769-1"/>
    </source>
</evidence>
<dbReference type="Gene3D" id="3.40.140.10">
    <property type="entry name" value="Cytidine Deaminase, domain 2"/>
    <property type="match status" value="1"/>
</dbReference>
<feature type="binding site" evidence="14">
    <location>
        <position position="277"/>
    </location>
    <ligand>
        <name>substrate</name>
    </ligand>
</feature>
<dbReference type="PANTHER" id="PTHR38011">
    <property type="entry name" value="DIHYDROFOLATE REDUCTASE FAMILY PROTEIN (AFU_ORTHOLOGUE AFUA_8G06820)"/>
    <property type="match status" value="1"/>
</dbReference>
<dbReference type="InterPro" id="IPR002125">
    <property type="entry name" value="CMP_dCMP_dom"/>
</dbReference>
<keyword evidence="7 12" id="KW-0479">Metal-binding</keyword>
<dbReference type="EC" id="1.1.1.193" evidence="12"/>
<dbReference type="RefSeq" id="WP_178931476.1">
    <property type="nucleotide sequence ID" value="NZ_JACBAZ010000002.1"/>
</dbReference>
<feature type="binding site" evidence="15">
    <location>
        <position position="81"/>
    </location>
    <ligand>
        <name>Zn(2+)</name>
        <dbReference type="ChEBI" id="CHEBI:29105"/>
        <note>catalytic</note>
    </ligand>
</feature>
<keyword evidence="11" id="KW-0511">Multifunctional enzyme</keyword>
<comment type="similarity">
    <text evidence="4 12">In the N-terminal section; belongs to the cytidine and deoxycytidylate deaminase family.</text>
</comment>
<dbReference type="InterPro" id="IPR004794">
    <property type="entry name" value="Eubact_RibD"/>
</dbReference>
<feature type="active site" description="Proton donor" evidence="13">
    <location>
        <position position="53"/>
    </location>
</feature>
<evidence type="ECO:0000313" key="17">
    <source>
        <dbReference type="EMBL" id="NWK54928.1"/>
    </source>
</evidence>
<gene>
    <name evidence="17" type="primary">ribD</name>
    <name evidence="17" type="ORF">HW115_04865</name>
</gene>
<dbReference type="Pfam" id="PF01872">
    <property type="entry name" value="RibD_C"/>
    <property type="match status" value="1"/>
</dbReference>
<dbReference type="EC" id="3.5.4.26" evidence="12"/>
<evidence type="ECO:0000256" key="4">
    <source>
        <dbReference type="ARBA" id="ARBA00005259"/>
    </source>
</evidence>
<reference evidence="17 18" key="1">
    <citation type="submission" date="2020-07" db="EMBL/GenBank/DDBJ databases">
        <title>Roseicoccus Jingziensis gen. nov., sp. nov., isolated from coastal seawater.</title>
        <authorList>
            <person name="Feng X."/>
        </authorList>
    </citation>
    <scope>NUCLEOTIDE SEQUENCE [LARGE SCALE GENOMIC DNA]</scope>
    <source>
        <strain evidence="17 18">N1E253</strain>
    </source>
</reference>
<accession>A0A851GAY8</accession>
<dbReference type="InterPro" id="IPR024072">
    <property type="entry name" value="DHFR-like_dom_sf"/>
</dbReference>
<feature type="binding site" evidence="15">
    <location>
        <position position="51"/>
    </location>
    <ligand>
        <name>Zn(2+)</name>
        <dbReference type="ChEBI" id="CHEBI:29105"/>
        <note>catalytic</note>
    </ligand>
</feature>
<dbReference type="PROSITE" id="PS51747">
    <property type="entry name" value="CYT_DCMP_DEAMINASES_2"/>
    <property type="match status" value="1"/>
</dbReference>
<dbReference type="Pfam" id="PF00383">
    <property type="entry name" value="dCMP_cyt_deam_1"/>
    <property type="match status" value="1"/>
</dbReference>
<evidence type="ECO:0000256" key="9">
    <source>
        <dbReference type="ARBA" id="ARBA00022857"/>
    </source>
</evidence>
<sequence>MEGDESWMQLAIEEARCGVGLTSPNPAVGAVIVKDGLLLGKGWHHKAGLPHAEREAIAAVTATYGVQALRGSTIYVTLEPCSSHGKTPPCTQGILDTGISRVVYGAEDPNPQHRGVAKSILEAAGVDVCSEVLASACEDLIRGFAKVQRTGLPWVILKSALSLDGRVTRPPGEGQWLTSPESRERVQRIRFECDAIITGGRTFRVDNPSLTLRSPSLPPKDQPWRMVMTRGKASDLPSKHKMFTDTFQSRTLVHEGGNPQDALRQLADLGCQTVLLEAGGRLVSSFLREFLVDELFVFYAPMLTGGPDLGFEAGLGSLELSDQRFERIGDDVLLRAKVVS</sequence>
<keyword evidence="18" id="KW-1185">Reference proteome</keyword>
<dbReference type="InterPro" id="IPR016193">
    <property type="entry name" value="Cytidine_deaminase-like"/>
</dbReference>
<comment type="catalytic activity">
    <reaction evidence="12">
        <text>5-amino-6-(5-phospho-D-ribitylamino)uracil + NADP(+) = 5-amino-6-(5-phospho-D-ribosylamino)uracil + NADPH + H(+)</text>
        <dbReference type="Rhea" id="RHEA:17845"/>
        <dbReference type="ChEBI" id="CHEBI:15378"/>
        <dbReference type="ChEBI" id="CHEBI:57783"/>
        <dbReference type="ChEBI" id="CHEBI:58349"/>
        <dbReference type="ChEBI" id="CHEBI:58421"/>
        <dbReference type="ChEBI" id="CHEBI:58453"/>
        <dbReference type="EC" id="1.1.1.193"/>
    </reaction>
</comment>
<dbReference type="PROSITE" id="PS00903">
    <property type="entry name" value="CYT_DCMP_DEAMINASES_1"/>
    <property type="match status" value="1"/>
</dbReference>
<dbReference type="SUPFAM" id="SSF53597">
    <property type="entry name" value="Dihydrofolate reductase-like"/>
    <property type="match status" value="1"/>
</dbReference>
<evidence type="ECO:0000256" key="5">
    <source>
        <dbReference type="ARBA" id="ARBA00007417"/>
    </source>
</evidence>
<evidence type="ECO:0000256" key="11">
    <source>
        <dbReference type="ARBA" id="ARBA00023268"/>
    </source>
</evidence>
<dbReference type="GO" id="GO:0008703">
    <property type="term" value="F:5-amino-6-(5-phosphoribosylamino)uracil reductase activity"/>
    <property type="evidence" value="ECO:0007669"/>
    <property type="project" value="UniProtKB-EC"/>
</dbReference>
<comment type="catalytic activity">
    <reaction evidence="12">
        <text>2,5-diamino-6-hydroxy-4-(5-phosphoribosylamino)-pyrimidine + H2O + H(+) = 5-amino-6-(5-phospho-D-ribosylamino)uracil + NH4(+)</text>
        <dbReference type="Rhea" id="RHEA:21868"/>
        <dbReference type="ChEBI" id="CHEBI:15377"/>
        <dbReference type="ChEBI" id="CHEBI:15378"/>
        <dbReference type="ChEBI" id="CHEBI:28938"/>
        <dbReference type="ChEBI" id="CHEBI:58453"/>
        <dbReference type="ChEBI" id="CHEBI:58614"/>
        <dbReference type="EC" id="3.5.4.26"/>
    </reaction>
</comment>